<evidence type="ECO:0000313" key="2">
    <source>
        <dbReference type="Proteomes" id="UP000615446"/>
    </source>
</evidence>
<accession>A0A8H3L1K4</accession>
<name>A0A8H3L1K4_9GLOM</name>
<keyword evidence="1" id="KW-0418">Kinase</keyword>
<organism evidence="1 2">
    <name type="scientific">Rhizophagus clarus</name>
    <dbReference type="NCBI Taxonomy" id="94130"/>
    <lineage>
        <taxon>Eukaryota</taxon>
        <taxon>Fungi</taxon>
        <taxon>Fungi incertae sedis</taxon>
        <taxon>Mucoromycota</taxon>
        <taxon>Glomeromycotina</taxon>
        <taxon>Glomeromycetes</taxon>
        <taxon>Glomerales</taxon>
        <taxon>Glomeraceae</taxon>
        <taxon>Rhizophagus</taxon>
    </lineage>
</organism>
<proteinExistence type="predicted"/>
<dbReference type="Proteomes" id="UP000615446">
    <property type="component" value="Unassembled WGS sequence"/>
</dbReference>
<sequence length="69" mass="8271">MLKVKSKMTKSYLTISNKWTSIDQCFGLTQNPPNGNYMLIIRKMDMDLRKYLRQSHNKLTWEKKSPNYL</sequence>
<dbReference type="EMBL" id="BLAL01000047">
    <property type="protein sequence ID" value="GES80063.1"/>
    <property type="molecule type" value="Genomic_DNA"/>
</dbReference>
<reference evidence="1" key="1">
    <citation type="submission" date="2019-10" db="EMBL/GenBank/DDBJ databases">
        <title>Conservation and host-specific expression of non-tandemly repeated heterogenous ribosome RNA gene in arbuscular mycorrhizal fungi.</title>
        <authorList>
            <person name="Maeda T."/>
            <person name="Kobayashi Y."/>
            <person name="Nakagawa T."/>
            <person name="Ezawa T."/>
            <person name="Yamaguchi K."/>
            <person name="Bino T."/>
            <person name="Nishimoto Y."/>
            <person name="Shigenobu S."/>
            <person name="Kawaguchi M."/>
        </authorList>
    </citation>
    <scope>NUCLEOTIDE SEQUENCE</scope>
    <source>
        <strain evidence="1">HR1</strain>
    </source>
</reference>
<evidence type="ECO:0000313" key="1">
    <source>
        <dbReference type="EMBL" id="GES80063.1"/>
    </source>
</evidence>
<gene>
    <name evidence="1" type="ORF">RCL2_000736000</name>
</gene>
<comment type="caution">
    <text evidence="1">The sequence shown here is derived from an EMBL/GenBank/DDBJ whole genome shotgun (WGS) entry which is preliminary data.</text>
</comment>
<protein>
    <submittedName>
        <fullName evidence="1">Kinase-like domain-containing protein</fullName>
    </submittedName>
</protein>
<dbReference type="AlphaFoldDB" id="A0A8H3L1K4"/>
<keyword evidence="1" id="KW-0808">Transferase</keyword>
<dbReference type="GO" id="GO:0016301">
    <property type="term" value="F:kinase activity"/>
    <property type="evidence" value="ECO:0007669"/>
    <property type="project" value="UniProtKB-KW"/>
</dbReference>
<dbReference type="OrthoDB" id="2425228at2759"/>